<gene>
    <name evidence="1" type="ordered locus">FRAAL5834</name>
</gene>
<name>Q0RDK2_FRAAA</name>
<protein>
    <submittedName>
        <fullName evidence="1">Uncharacterized protein</fullName>
    </submittedName>
</protein>
<organism evidence="1 2">
    <name type="scientific">Frankia alni (strain DSM 45986 / CECT 9034 / ACN14a)</name>
    <dbReference type="NCBI Taxonomy" id="326424"/>
    <lineage>
        <taxon>Bacteria</taxon>
        <taxon>Bacillati</taxon>
        <taxon>Actinomycetota</taxon>
        <taxon>Actinomycetes</taxon>
        <taxon>Frankiales</taxon>
        <taxon>Frankiaceae</taxon>
        <taxon>Frankia</taxon>
    </lineage>
</organism>
<dbReference type="AlphaFoldDB" id="Q0RDK2"/>
<evidence type="ECO:0000313" key="1">
    <source>
        <dbReference type="EMBL" id="CAJ64466.1"/>
    </source>
</evidence>
<keyword evidence="2" id="KW-1185">Reference proteome</keyword>
<dbReference type="Proteomes" id="UP000000657">
    <property type="component" value="Chromosome"/>
</dbReference>
<dbReference type="HOGENOM" id="CLU_3389574_0_0_11"/>
<dbReference type="KEGG" id="fal:FRAAL5834"/>
<proteinExistence type="predicted"/>
<sequence length="32" mass="3670">MHVVLYTIPEQSIEAVQLRPLVQLGYQDSNLD</sequence>
<accession>Q0RDK2</accession>
<evidence type="ECO:0000313" key="2">
    <source>
        <dbReference type="Proteomes" id="UP000000657"/>
    </source>
</evidence>
<dbReference type="EMBL" id="CT573213">
    <property type="protein sequence ID" value="CAJ64466.1"/>
    <property type="molecule type" value="Genomic_DNA"/>
</dbReference>
<reference evidence="1 2" key="1">
    <citation type="journal article" date="2007" name="Genome Res.">
        <title>Genome characteristics of facultatively symbiotic Frankia sp. strains reflect host range and host plant biogeography.</title>
        <authorList>
            <person name="Normand P."/>
            <person name="Lapierre P."/>
            <person name="Tisa L.S."/>
            <person name="Gogarten J.P."/>
            <person name="Alloisio N."/>
            <person name="Bagnarol E."/>
            <person name="Bassi C.A."/>
            <person name="Berry A.M."/>
            <person name="Bickhart D.M."/>
            <person name="Choisne N."/>
            <person name="Couloux A."/>
            <person name="Cournoyer B."/>
            <person name="Cruveiller S."/>
            <person name="Daubin V."/>
            <person name="Demange N."/>
            <person name="Francino M.P."/>
            <person name="Goltsman E."/>
            <person name="Huang Y."/>
            <person name="Kopp O.R."/>
            <person name="Labarre L."/>
            <person name="Lapidus A."/>
            <person name="Lavire C."/>
            <person name="Marechal J."/>
            <person name="Martinez M."/>
            <person name="Mastronunzio J.E."/>
            <person name="Mullin B.C."/>
            <person name="Niemann J."/>
            <person name="Pujic P."/>
            <person name="Rawnsley T."/>
            <person name="Rouy Z."/>
            <person name="Schenowitz C."/>
            <person name="Sellstedt A."/>
            <person name="Tavares F."/>
            <person name="Tomkins J.P."/>
            <person name="Vallenet D."/>
            <person name="Valverde C."/>
            <person name="Wall L.G."/>
            <person name="Wang Y."/>
            <person name="Medigue C."/>
            <person name="Benson D.R."/>
        </authorList>
    </citation>
    <scope>NUCLEOTIDE SEQUENCE [LARGE SCALE GENOMIC DNA]</scope>
    <source>
        <strain evidence="2">DSM 45986 / CECT 9034 / ACN14a</strain>
    </source>
</reference>